<dbReference type="Gene3D" id="1.20.910.10">
    <property type="entry name" value="Heme oxygenase-like"/>
    <property type="match status" value="1"/>
</dbReference>
<dbReference type="CDD" id="cd19359">
    <property type="entry name" value="TenA_C_Bt3146-like"/>
    <property type="match status" value="1"/>
</dbReference>
<dbReference type="RefSeq" id="WP_252995038.1">
    <property type="nucleotide sequence ID" value="NZ_CP099717.1"/>
</dbReference>
<evidence type="ECO:0000313" key="1">
    <source>
        <dbReference type="EMBL" id="USV57072.1"/>
    </source>
</evidence>
<evidence type="ECO:0008006" key="3">
    <source>
        <dbReference type="Google" id="ProtNLM"/>
    </source>
</evidence>
<proteinExistence type="predicted"/>
<name>A0AAE9MG38_9GAMM</name>
<protein>
    <recommendedName>
        <fullName evidence="3">Aminopyrimidine aminohydrolase</fullName>
    </recommendedName>
</protein>
<dbReference type="PANTHER" id="PTHR43198">
    <property type="entry name" value="BIFUNCTIONAL TH2 PROTEIN"/>
    <property type="match status" value="1"/>
</dbReference>
<dbReference type="EMBL" id="CP099717">
    <property type="protein sequence ID" value="USV57072.1"/>
    <property type="molecule type" value="Genomic_DNA"/>
</dbReference>
<dbReference type="GO" id="GO:0005829">
    <property type="term" value="C:cytosol"/>
    <property type="evidence" value="ECO:0007669"/>
    <property type="project" value="TreeGrafter"/>
</dbReference>
<gene>
    <name evidence="1" type="ORF">NHF51_17285</name>
</gene>
<organism evidence="1 2">
    <name type="scientific">Aeromonas encheleia</name>
    <dbReference type="NCBI Taxonomy" id="73010"/>
    <lineage>
        <taxon>Bacteria</taxon>
        <taxon>Pseudomonadati</taxon>
        <taxon>Pseudomonadota</taxon>
        <taxon>Gammaproteobacteria</taxon>
        <taxon>Aeromonadales</taxon>
        <taxon>Aeromonadaceae</taxon>
        <taxon>Aeromonas</taxon>
    </lineage>
</organism>
<keyword evidence="2" id="KW-1185">Reference proteome</keyword>
<sequence>MATRSCNDTGYKEDNMFSPRRLQFDNMLLERHGLSSAPPPADSLFWRLWQPCLPIAQKTLVTPYINGIKNANLDPVIYGGFNVSDAYYCFNGAQSYLAAESRTDDEGLKFFLLEKYKRYQTYNEAFPTIWHVRDASGVVPTPACRDYAQFESDTASHADPIYTLIMMIPCEYLWYWLANQLMPPSPGNLYGPWITANDSTSGAYAMGNFLDQYQRAHPGAIDENKAQSIYSTAMNFEWQNFLSATQS</sequence>
<accession>A0AAE9MG38</accession>
<reference evidence="1" key="1">
    <citation type="submission" date="2022-06" db="EMBL/GenBank/DDBJ databases">
        <title>Complete Genome of Aeromonas sp. Strain SOD01 Isolated from an Urban Freshwater Stream.</title>
        <authorList>
            <person name="Williams L.E."/>
            <person name="Brysgel T."/>
            <person name="Capestro E.M."/>
            <person name="Foltz G.V."/>
            <person name="Gardner A.E."/>
            <person name="Ingrassia J."/>
            <person name="Peterson E."/>
            <person name="Arruda J."/>
            <person name="Flaherty I."/>
            <person name="Hunt M."/>
            <person name="Pappas G."/>
            <person name="Ramsaran S."/>
            <person name="Rocha M."/>
        </authorList>
    </citation>
    <scope>NUCLEOTIDE SEQUENCE</scope>
    <source>
        <strain evidence="1">SOD01</strain>
    </source>
</reference>
<dbReference type="Proteomes" id="UP001056890">
    <property type="component" value="Chromosome"/>
</dbReference>
<dbReference type="InterPro" id="IPR050967">
    <property type="entry name" value="Thiamine_Salvage_TenA"/>
</dbReference>
<dbReference type="AlphaFoldDB" id="A0AAE9MG38"/>
<dbReference type="PANTHER" id="PTHR43198:SF2">
    <property type="entry name" value="SI:CH1073-67J19.1-RELATED"/>
    <property type="match status" value="1"/>
</dbReference>
<evidence type="ECO:0000313" key="2">
    <source>
        <dbReference type="Proteomes" id="UP001056890"/>
    </source>
</evidence>
<dbReference type="InterPro" id="IPR016084">
    <property type="entry name" value="Haem_Oase-like_multi-hlx"/>
</dbReference>
<dbReference type="SUPFAM" id="SSF48613">
    <property type="entry name" value="Heme oxygenase-like"/>
    <property type="match status" value="1"/>
</dbReference>